<dbReference type="Proteomes" id="UP000054166">
    <property type="component" value="Unassembled WGS sequence"/>
</dbReference>
<evidence type="ECO:0000313" key="1">
    <source>
        <dbReference type="EMBL" id="KIM82889.1"/>
    </source>
</evidence>
<sequence length="53" mass="6336">WLQNKNSELLFWLPPYYRKGLYAPNVTAVMGRYRTKLDFSTFVHGTSWTQCYS</sequence>
<protein>
    <submittedName>
        <fullName evidence="1">Uncharacterized protein</fullName>
    </submittedName>
</protein>
<dbReference type="OrthoDB" id="2615105at2759"/>
<reference evidence="1 2" key="1">
    <citation type="submission" date="2014-04" db="EMBL/GenBank/DDBJ databases">
        <authorList>
            <consortium name="DOE Joint Genome Institute"/>
            <person name="Kuo A."/>
            <person name="Tarkka M."/>
            <person name="Buscot F."/>
            <person name="Kohler A."/>
            <person name="Nagy L.G."/>
            <person name="Floudas D."/>
            <person name="Copeland A."/>
            <person name="Barry K.W."/>
            <person name="Cichocki N."/>
            <person name="Veneault-Fourrey C."/>
            <person name="LaButti K."/>
            <person name="Lindquist E.A."/>
            <person name="Lipzen A."/>
            <person name="Lundell T."/>
            <person name="Morin E."/>
            <person name="Murat C."/>
            <person name="Sun H."/>
            <person name="Tunlid A."/>
            <person name="Henrissat B."/>
            <person name="Grigoriev I.V."/>
            <person name="Hibbett D.S."/>
            <person name="Martin F."/>
            <person name="Nordberg H.P."/>
            <person name="Cantor M.N."/>
            <person name="Hua S.X."/>
        </authorList>
    </citation>
    <scope>NUCLEOTIDE SEQUENCE [LARGE SCALE GENOMIC DNA]</scope>
    <source>
        <strain evidence="1 2">F 1598</strain>
    </source>
</reference>
<evidence type="ECO:0000313" key="2">
    <source>
        <dbReference type="Proteomes" id="UP000054166"/>
    </source>
</evidence>
<name>A0A0C3FT34_PILCF</name>
<reference evidence="2" key="2">
    <citation type="submission" date="2015-01" db="EMBL/GenBank/DDBJ databases">
        <title>Evolutionary Origins and Diversification of the Mycorrhizal Mutualists.</title>
        <authorList>
            <consortium name="DOE Joint Genome Institute"/>
            <consortium name="Mycorrhizal Genomics Consortium"/>
            <person name="Kohler A."/>
            <person name="Kuo A."/>
            <person name="Nagy L.G."/>
            <person name="Floudas D."/>
            <person name="Copeland A."/>
            <person name="Barry K.W."/>
            <person name="Cichocki N."/>
            <person name="Veneault-Fourrey C."/>
            <person name="LaButti K."/>
            <person name="Lindquist E.A."/>
            <person name="Lipzen A."/>
            <person name="Lundell T."/>
            <person name="Morin E."/>
            <person name="Murat C."/>
            <person name="Riley R."/>
            <person name="Ohm R."/>
            <person name="Sun H."/>
            <person name="Tunlid A."/>
            <person name="Henrissat B."/>
            <person name="Grigoriev I.V."/>
            <person name="Hibbett D.S."/>
            <person name="Martin F."/>
        </authorList>
    </citation>
    <scope>NUCLEOTIDE SEQUENCE [LARGE SCALE GENOMIC DNA]</scope>
    <source>
        <strain evidence="2">F 1598</strain>
    </source>
</reference>
<dbReference type="AlphaFoldDB" id="A0A0C3FT34"/>
<feature type="non-terminal residue" evidence="1">
    <location>
        <position position="1"/>
    </location>
</feature>
<organism evidence="1 2">
    <name type="scientific">Piloderma croceum (strain F 1598)</name>
    <dbReference type="NCBI Taxonomy" id="765440"/>
    <lineage>
        <taxon>Eukaryota</taxon>
        <taxon>Fungi</taxon>
        <taxon>Dikarya</taxon>
        <taxon>Basidiomycota</taxon>
        <taxon>Agaricomycotina</taxon>
        <taxon>Agaricomycetes</taxon>
        <taxon>Agaricomycetidae</taxon>
        <taxon>Atheliales</taxon>
        <taxon>Atheliaceae</taxon>
        <taxon>Piloderma</taxon>
    </lineage>
</organism>
<proteinExistence type="predicted"/>
<dbReference type="InParanoid" id="A0A0C3FT34"/>
<feature type="non-terminal residue" evidence="1">
    <location>
        <position position="53"/>
    </location>
</feature>
<dbReference type="HOGENOM" id="CLU_193207_0_0_1"/>
<accession>A0A0C3FT34</accession>
<dbReference type="EMBL" id="KN832993">
    <property type="protein sequence ID" value="KIM82889.1"/>
    <property type="molecule type" value="Genomic_DNA"/>
</dbReference>
<gene>
    <name evidence="1" type="ORF">PILCRDRAFT_31880</name>
</gene>
<keyword evidence="2" id="KW-1185">Reference proteome</keyword>